<dbReference type="Proteomes" id="UP001604277">
    <property type="component" value="Unassembled WGS sequence"/>
</dbReference>
<feature type="transmembrane region" description="Helical" evidence="2">
    <location>
        <begin position="639"/>
        <end position="663"/>
    </location>
</feature>
<reference evidence="5" key="1">
    <citation type="submission" date="2024-07" db="EMBL/GenBank/DDBJ databases">
        <title>Two chromosome-level genome assemblies of Korean endemic species Abeliophyllum distichum and Forsythia ovata (Oleaceae).</title>
        <authorList>
            <person name="Jang H."/>
        </authorList>
    </citation>
    <scope>NUCLEOTIDE SEQUENCE [LARGE SCALE GENOMIC DNA]</scope>
</reference>
<comment type="caution">
    <text evidence="4">The sequence shown here is derived from an EMBL/GenBank/DDBJ whole genome shotgun (WGS) entry which is preliminary data.</text>
</comment>
<keyword evidence="2" id="KW-0812">Transmembrane</keyword>
<dbReference type="Pfam" id="PF13962">
    <property type="entry name" value="PGG"/>
    <property type="match status" value="1"/>
</dbReference>
<evidence type="ECO:0000259" key="3">
    <source>
        <dbReference type="Pfam" id="PF13962"/>
    </source>
</evidence>
<protein>
    <submittedName>
        <fullName evidence="4">Ankyrin repeat family protein</fullName>
    </submittedName>
</protein>
<gene>
    <name evidence="4" type="ORF">Fot_49831</name>
</gene>
<sequence length="682" mass="77024">MARRNGRRRRANERRRQMNTCESEPELGSDDLSELSREDTYPTLDTHIYRSNPLVVEGQVLQQQNMDSQVEIKVEDPISNVNAQHMIVHQIYFSPSSGALCIFNTFEWSPQTSSGKGKVNTLRLGPFLYRAALRGDWKAAKTALSLDRTIACIEITERGDRTLHIAAAAKQTAFVHNLVEHLNTNDLELEDKHGNTAFCFAAVSGVVEIAKVMYEKNKNLPTIRSGIGQTPLEMAILLGNREMVEYLYPITPLKNLNSEDYMGILVATIHTDMYDIALKILNADTRIVTSPTTNKGSALQVLARKPLSHDHRIRGWIWQRLVSIIATIPYVPYFKRIYSSLQMRRQASQLVKGLWEQILKLPDSEILQLIQETQIFHDAAKIGNIEFLTLLTHSYPDLMWKVDSNGCSIFHVAVINRQEKVFSLIYHIGAVKDLITLYTDNEGNNILHLAGKLAPPSRLNIVSGAALQMQRELLWFKEVKKIVPYSLLEMKNGDHKTPSELFSKKHKRLREDGEEWMKETATSCMVVATLIATVAFAAAFTAPGGNNDSGAPIFLKDGWFTVFVISDAGAMFSSTTSIMMFLSILTARYAEDDFLFSLPAKLMVGLISLFASIVCMVLTFSATFFLVYKEEKKGTLPRLVAALAWLPITLYVVLNCRLWIALIHSTCWPSRFMFRPGKHRLY</sequence>
<feature type="transmembrane region" description="Helical" evidence="2">
    <location>
        <begin position="520"/>
        <end position="540"/>
    </location>
</feature>
<evidence type="ECO:0000256" key="1">
    <source>
        <dbReference type="SAM" id="MobiDB-lite"/>
    </source>
</evidence>
<dbReference type="Gene3D" id="1.25.40.20">
    <property type="entry name" value="Ankyrin repeat-containing domain"/>
    <property type="match status" value="2"/>
</dbReference>
<evidence type="ECO:0000313" key="5">
    <source>
        <dbReference type="Proteomes" id="UP001604277"/>
    </source>
</evidence>
<dbReference type="PANTHER" id="PTHR24177:SF292">
    <property type="entry name" value="ANKYRIN REPEAT FAMILY PROTEIN-RELATED"/>
    <property type="match status" value="1"/>
</dbReference>
<dbReference type="InterPro" id="IPR026961">
    <property type="entry name" value="PGG_dom"/>
</dbReference>
<feature type="domain" description="PGG" evidence="3">
    <location>
        <begin position="514"/>
        <end position="626"/>
    </location>
</feature>
<keyword evidence="5" id="KW-1185">Reference proteome</keyword>
<feature type="region of interest" description="Disordered" evidence="1">
    <location>
        <begin position="1"/>
        <end position="36"/>
    </location>
</feature>
<dbReference type="SUPFAM" id="SSF48403">
    <property type="entry name" value="Ankyrin repeat"/>
    <property type="match status" value="1"/>
</dbReference>
<feature type="compositionally biased region" description="Acidic residues" evidence="1">
    <location>
        <begin position="23"/>
        <end position="33"/>
    </location>
</feature>
<dbReference type="EMBL" id="JBFOLJ010000015">
    <property type="protein sequence ID" value="KAL2474095.1"/>
    <property type="molecule type" value="Genomic_DNA"/>
</dbReference>
<proteinExistence type="predicted"/>
<dbReference type="InterPro" id="IPR036770">
    <property type="entry name" value="Ankyrin_rpt-contain_sf"/>
</dbReference>
<accession>A0ABD1QCZ5</accession>
<dbReference type="InterPro" id="IPR002110">
    <property type="entry name" value="Ankyrin_rpt"/>
</dbReference>
<dbReference type="Pfam" id="PF12796">
    <property type="entry name" value="Ank_2"/>
    <property type="match status" value="1"/>
</dbReference>
<evidence type="ECO:0000256" key="2">
    <source>
        <dbReference type="SAM" id="Phobius"/>
    </source>
</evidence>
<feature type="transmembrane region" description="Helical" evidence="2">
    <location>
        <begin position="602"/>
        <end position="627"/>
    </location>
</feature>
<feature type="transmembrane region" description="Helical" evidence="2">
    <location>
        <begin position="560"/>
        <end position="590"/>
    </location>
</feature>
<dbReference type="PANTHER" id="PTHR24177">
    <property type="entry name" value="CASKIN"/>
    <property type="match status" value="1"/>
</dbReference>
<feature type="compositionally biased region" description="Basic residues" evidence="1">
    <location>
        <begin position="1"/>
        <end position="13"/>
    </location>
</feature>
<evidence type="ECO:0000313" key="4">
    <source>
        <dbReference type="EMBL" id="KAL2474095.1"/>
    </source>
</evidence>
<organism evidence="4 5">
    <name type="scientific">Forsythia ovata</name>
    <dbReference type="NCBI Taxonomy" id="205694"/>
    <lineage>
        <taxon>Eukaryota</taxon>
        <taxon>Viridiplantae</taxon>
        <taxon>Streptophyta</taxon>
        <taxon>Embryophyta</taxon>
        <taxon>Tracheophyta</taxon>
        <taxon>Spermatophyta</taxon>
        <taxon>Magnoliopsida</taxon>
        <taxon>eudicotyledons</taxon>
        <taxon>Gunneridae</taxon>
        <taxon>Pentapetalae</taxon>
        <taxon>asterids</taxon>
        <taxon>lamiids</taxon>
        <taxon>Lamiales</taxon>
        <taxon>Oleaceae</taxon>
        <taxon>Forsythieae</taxon>
        <taxon>Forsythia</taxon>
    </lineage>
</organism>
<name>A0ABD1QCZ5_9LAMI</name>
<dbReference type="SMART" id="SM00248">
    <property type="entry name" value="ANK"/>
    <property type="match status" value="5"/>
</dbReference>
<keyword evidence="2" id="KW-0472">Membrane</keyword>
<dbReference type="AlphaFoldDB" id="A0ABD1QCZ5"/>
<keyword evidence="2" id="KW-1133">Transmembrane helix</keyword>